<dbReference type="Pfam" id="PF13456">
    <property type="entry name" value="RVT_3"/>
    <property type="match status" value="1"/>
</dbReference>
<accession>A0A5N5FK91</accession>
<dbReference type="GO" id="GO:0003676">
    <property type="term" value="F:nucleic acid binding"/>
    <property type="evidence" value="ECO:0007669"/>
    <property type="project" value="InterPro"/>
</dbReference>
<dbReference type="InterPro" id="IPR052929">
    <property type="entry name" value="RNase_H-like_EbsB-rel"/>
</dbReference>
<dbReference type="PANTHER" id="PTHR47074:SF48">
    <property type="entry name" value="POLYNUCLEOTIDYL TRANSFERASE, RIBONUCLEASE H-LIKE SUPERFAMILY PROTEIN"/>
    <property type="match status" value="1"/>
</dbReference>
<feature type="domain" description="RNase H type-1" evidence="1">
    <location>
        <begin position="74"/>
        <end position="154"/>
    </location>
</feature>
<keyword evidence="3" id="KW-1185">Reference proteome</keyword>
<comment type="caution">
    <text evidence="2">The sequence shown here is derived from an EMBL/GenBank/DDBJ whole genome shotgun (WGS) entry which is preliminary data.</text>
</comment>
<dbReference type="InterPro" id="IPR036397">
    <property type="entry name" value="RNaseH_sf"/>
</dbReference>
<dbReference type="SUPFAM" id="SSF53098">
    <property type="entry name" value="Ribonuclease H-like"/>
    <property type="match status" value="1"/>
</dbReference>
<dbReference type="InterPro" id="IPR012337">
    <property type="entry name" value="RNaseH-like_sf"/>
</dbReference>
<dbReference type="EMBL" id="SMOL01000695">
    <property type="protein sequence ID" value="KAB2603558.1"/>
    <property type="molecule type" value="Genomic_DNA"/>
</dbReference>
<dbReference type="AlphaFoldDB" id="A0A5N5FK91"/>
<dbReference type="InterPro" id="IPR002156">
    <property type="entry name" value="RNaseH_domain"/>
</dbReference>
<evidence type="ECO:0000259" key="1">
    <source>
        <dbReference type="Pfam" id="PF13456"/>
    </source>
</evidence>
<dbReference type="PANTHER" id="PTHR47074">
    <property type="entry name" value="BNAC02G40300D PROTEIN"/>
    <property type="match status" value="1"/>
</dbReference>
<gene>
    <name evidence="2" type="ORF">D8674_004563</name>
</gene>
<reference evidence="3" key="2">
    <citation type="submission" date="2019-10" db="EMBL/GenBank/DDBJ databases">
        <title>A de novo genome assembly of a pear dwarfing rootstock.</title>
        <authorList>
            <person name="Wang F."/>
            <person name="Wang J."/>
            <person name="Li S."/>
            <person name="Zhang Y."/>
            <person name="Fang M."/>
            <person name="Ma L."/>
            <person name="Zhao Y."/>
            <person name="Jiang S."/>
        </authorList>
    </citation>
    <scope>NUCLEOTIDE SEQUENCE [LARGE SCALE GENOMIC DNA]</scope>
</reference>
<dbReference type="Proteomes" id="UP000327157">
    <property type="component" value="Chromosome 10"/>
</dbReference>
<reference evidence="2 3" key="3">
    <citation type="submission" date="2019-11" db="EMBL/GenBank/DDBJ databases">
        <title>A de novo genome assembly of a pear dwarfing rootstock.</title>
        <authorList>
            <person name="Wang F."/>
            <person name="Wang J."/>
            <person name="Li S."/>
            <person name="Zhang Y."/>
            <person name="Fang M."/>
            <person name="Ma L."/>
            <person name="Zhao Y."/>
            <person name="Jiang S."/>
        </authorList>
    </citation>
    <scope>NUCLEOTIDE SEQUENCE [LARGE SCALE GENOMIC DNA]</scope>
    <source>
        <strain evidence="2">S2</strain>
        <tissue evidence="2">Leaf</tissue>
    </source>
</reference>
<reference evidence="2 3" key="1">
    <citation type="submission" date="2019-09" db="EMBL/GenBank/DDBJ databases">
        <authorList>
            <person name="Ou C."/>
        </authorList>
    </citation>
    <scope>NUCLEOTIDE SEQUENCE [LARGE SCALE GENOMIC DNA]</scope>
    <source>
        <strain evidence="2">S2</strain>
        <tissue evidence="2">Leaf</tissue>
    </source>
</reference>
<sequence length="185" mass="20977">MWQIWKNRNEMVFKGLLTKPMEGVNLVRHQLIEFRACHNSKKQVVVLCEEGDGAIFAGQSVRWRRPNYGVLKINCDGARCRKTLKGGYGWVMRDFAKLLQAAGGERGLFFNNVAMVEVAAIRATLMVCIEMSCDEVEIEFDSRMIISMLNGEYVVDATLECFIHDIGQAERKCNCSCFSLICCFA</sequence>
<proteinExistence type="predicted"/>
<dbReference type="OrthoDB" id="1733298at2759"/>
<name>A0A5N5FK91_9ROSA</name>
<evidence type="ECO:0000313" key="3">
    <source>
        <dbReference type="Proteomes" id="UP000327157"/>
    </source>
</evidence>
<protein>
    <recommendedName>
        <fullName evidence="1">RNase H type-1 domain-containing protein</fullName>
    </recommendedName>
</protein>
<dbReference type="GO" id="GO:0004523">
    <property type="term" value="F:RNA-DNA hybrid ribonuclease activity"/>
    <property type="evidence" value="ECO:0007669"/>
    <property type="project" value="InterPro"/>
</dbReference>
<evidence type="ECO:0000313" key="2">
    <source>
        <dbReference type="EMBL" id="KAB2603558.1"/>
    </source>
</evidence>
<dbReference type="Gene3D" id="3.30.420.10">
    <property type="entry name" value="Ribonuclease H-like superfamily/Ribonuclease H"/>
    <property type="match status" value="1"/>
</dbReference>
<organism evidence="2 3">
    <name type="scientific">Pyrus ussuriensis x Pyrus communis</name>
    <dbReference type="NCBI Taxonomy" id="2448454"/>
    <lineage>
        <taxon>Eukaryota</taxon>
        <taxon>Viridiplantae</taxon>
        <taxon>Streptophyta</taxon>
        <taxon>Embryophyta</taxon>
        <taxon>Tracheophyta</taxon>
        <taxon>Spermatophyta</taxon>
        <taxon>Magnoliopsida</taxon>
        <taxon>eudicotyledons</taxon>
        <taxon>Gunneridae</taxon>
        <taxon>Pentapetalae</taxon>
        <taxon>rosids</taxon>
        <taxon>fabids</taxon>
        <taxon>Rosales</taxon>
        <taxon>Rosaceae</taxon>
        <taxon>Amygdaloideae</taxon>
        <taxon>Maleae</taxon>
        <taxon>Pyrus</taxon>
    </lineage>
</organism>